<accession>A0A7J6NSA7</accession>
<evidence type="ECO:0000313" key="2">
    <source>
        <dbReference type="EMBL" id="KAF4686480.1"/>
    </source>
</evidence>
<keyword evidence="1" id="KW-0472">Membrane</keyword>
<dbReference type="EMBL" id="JABANP010000220">
    <property type="protein sequence ID" value="KAF4686480.1"/>
    <property type="molecule type" value="Genomic_DNA"/>
</dbReference>
<name>A0A7J6NSA7_PEROL</name>
<protein>
    <submittedName>
        <fullName evidence="2">Uncharacterized protein</fullName>
    </submittedName>
</protein>
<dbReference type="Proteomes" id="UP000541610">
    <property type="component" value="Unassembled WGS sequence"/>
</dbReference>
<organism evidence="2 3">
    <name type="scientific">Perkinsus olseni</name>
    <name type="common">Perkinsus atlanticus</name>
    <dbReference type="NCBI Taxonomy" id="32597"/>
    <lineage>
        <taxon>Eukaryota</taxon>
        <taxon>Sar</taxon>
        <taxon>Alveolata</taxon>
        <taxon>Perkinsozoa</taxon>
        <taxon>Perkinsea</taxon>
        <taxon>Perkinsida</taxon>
        <taxon>Perkinsidae</taxon>
        <taxon>Perkinsus</taxon>
    </lineage>
</organism>
<comment type="caution">
    <text evidence="2">The sequence shown here is derived from an EMBL/GenBank/DDBJ whole genome shotgun (WGS) entry which is preliminary data.</text>
</comment>
<dbReference type="AlphaFoldDB" id="A0A7J6NSA7"/>
<sequence>MHFHDTPWPAVEHPSYMPVSSLSVGHGFGRVRVDPTETGYLAQEALAKLRTAAILIKQAGMQAMAMNQQIATAVKQGELAAHAARGQEHIGAAGPGQAGGSAEGLASALPAEQVRDFLRAHQTLPFDWSLPPPSTPHSQGCWCDAPASDERTVVDLSHDSWIVTPMLAGGQYGLPEETVDVQDAPGDLELTLRKLEREVDPSALREDADPDLCGRAFEHLFEKSPAWETTRERVNSVVNEIFSALDQGGDNVGPCYSILGLLLSSASVDGRTGEALVSDEQLQRILLLVQGLGGDVEHRRLPPSVRLYRKGAEMGCSLGYLSVGILDQTEPPAVEAALNGESEGSEGGEECMEMAALAVPIVEAVVGNIGWDRLRVLNDADSRSVYLEPGKPAPDDDVSMFHSWVELLPHSQWSNLQNYLTQEQIDELTAFLSDEEGVAAGVAKGQSALDNMKEGPAEVHASIQELRYNIVAEKLRPALEAVGGHNESAMACEDALDRILAVVMRYHRTLRILDGMSHTHPSDDIKLLAALFASEMGLKSGHVNAAQLIKERQRNGLPLAPLRRRVLSSVPERGQYCPHRGDAAEGRRRILEELEGEYAVYYPDSGYCKWSEDCPRLLRTKQHDTRLWRRVEQGMAAQQESLRPENLRMRAAVGSHDAYSVRVLVAEYRASGSAEGTALAYQWASFGADTLGDYQCMYERAMMDAVDRKDYALAVGRLLNLSRLPAVIFPWEVNPLDQFADPELEAKVMDMLIENDPWAAAAADLGGVSDEEGLQEMRRPGAAGAAPPPHVTASMLGIVAAFVAYAADCCRCGLRALRDVRQHTLLSAFQFECPFIKAPEGWPSPVMVQLAVIVLVFVPVLLSFTILSRKLLRRMVIQGVPEAPDHQHQDFFVSLATSMARFSRVAVLMVTFIVLHRLQAAKLKRPDEEKERWVPKANAAAKDVDYSLFANGRGKVKVKDGKSDCDGKWKDAETYGARKKTIKQFCIRLHEKHQDDKGYTDAPKRYDCRLDPNDKGNDHGRKNRDWLCYEKNPKYVLLPPHGPELNATCPTSWNAYEHRAISWYPKDSPPSWCHYNWYENLQVCWCMPGFYRDSPYDTTLNKRACPDGEEIFIAPSFVNRDTVRQLQAADPSTGLTDAGEECSCSAGFP</sequence>
<evidence type="ECO:0000313" key="3">
    <source>
        <dbReference type="Proteomes" id="UP000541610"/>
    </source>
</evidence>
<feature type="transmembrane region" description="Helical" evidence="1">
    <location>
        <begin position="846"/>
        <end position="867"/>
    </location>
</feature>
<gene>
    <name evidence="2" type="ORF">FOZ60_005197</name>
</gene>
<reference evidence="2 3" key="1">
    <citation type="submission" date="2020-04" db="EMBL/GenBank/DDBJ databases">
        <title>Perkinsus olseni comparative genomics.</title>
        <authorList>
            <person name="Bogema D.R."/>
        </authorList>
    </citation>
    <scope>NUCLEOTIDE SEQUENCE [LARGE SCALE GENOMIC DNA]</scope>
    <source>
        <strain evidence="2">00978-12</strain>
    </source>
</reference>
<keyword evidence="1" id="KW-1133">Transmembrane helix</keyword>
<dbReference type="OrthoDB" id="441186at2759"/>
<evidence type="ECO:0000256" key="1">
    <source>
        <dbReference type="SAM" id="Phobius"/>
    </source>
</evidence>
<keyword evidence="1" id="KW-0812">Transmembrane</keyword>
<proteinExistence type="predicted"/>